<name>A0AAV9ZWB0_9AGAR</name>
<dbReference type="Proteomes" id="UP001362999">
    <property type="component" value="Unassembled WGS sequence"/>
</dbReference>
<comment type="caution">
    <text evidence="2">The sequence shown here is derived from an EMBL/GenBank/DDBJ whole genome shotgun (WGS) entry which is preliminary data.</text>
</comment>
<protein>
    <submittedName>
        <fullName evidence="2">Uncharacterized protein</fullName>
    </submittedName>
</protein>
<evidence type="ECO:0000313" key="2">
    <source>
        <dbReference type="EMBL" id="KAK6993043.1"/>
    </source>
</evidence>
<evidence type="ECO:0000313" key="3">
    <source>
        <dbReference type="Proteomes" id="UP001362999"/>
    </source>
</evidence>
<reference evidence="2 3" key="1">
    <citation type="journal article" date="2024" name="J Genomics">
        <title>Draft genome sequencing and assembly of Favolaschia claudopus CIRM-BRFM 2984 isolated from oak limbs.</title>
        <authorList>
            <person name="Navarro D."/>
            <person name="Drula E."/>
            <person name="Chaduli D."/>
            <person name="Cazenave R."/>
            <person name="Ahrendt S."/>
            <person name="Wang J."/>
            <person name="Lipzen A."/>
            <person name="Daum C."/>
            <person name="Barry K."/>
            <person name="Grigoriev I.V."/>
            <person name="Favel A."/>
            <person name="Rosso M.N."/>
            <person name="Martin F."/>
        </authorList>
    </citation>
    <scope>NUCLEOTIDE SEQUENCE [LARGE SCALE GENOMIC DNA]</scope>
    <source>
        <strain evidence="2 3">CIRM-BRFM 2984</strain>
    </source>
</reference>
<dbReference type="AlphaFoldDB" id="A0AAV9ZWB0"/>
<feature type="compositionally biased region" description="Pro residues" evidence="1">
    <location>
        <begin position="628"/>
        <end position="640"/>
    </location>
</feature>
<dbReference type="EMBL" id="JAWWNJ010000104">
    <property type="protein sequence ID" value="KAK6993043.1"/>
    <property type="molecule type" value="Genomic_DNA"/>
</dbReference>
<sequence length="650" mass="70331">MPPVSEAIAPPRSFRRDCRIQATSPGYASYDSAFKFQTIAYPSALPSVVYSNTTSNHRTRLPIRPIDKSFISRTSNRCLSSILAHRRPCPGGRQDVVMPCAATYRGALALLETSTPPHRSRGKRATSIACSPFPTPETAGMPCTTTINAVVCRWSQAPSVQLIPHSQSDGGDSSSAIGRGASDSFGYAEIVAAVPLGWFAVVVGLGRGMIVVERIHSPVLTPLVSHASPPARRRPLRDSFKALDSSAYTTYNNFFISRTSIRRPSSTLAHRPCGGQDVVMDALYGDDTAGFYHFSSQACQLPSPLAFTSRVVRSGSCGYVRLTHAVKASRASLGLAGACGGILRIKQLLPLPLWPLRYAHSMQSIPTFDALVILFFATSASMPLSLLVAGAPDCVLQSHSWLEQPSLFEAHLVILFAIYETTGGEVPAGWPCDRAWIFTSSFWTARARFLNASLTGPCNTDAIDRSLGDFGLGLDVLPRSGEEVCLPQRCLRRLDDDDGLPGLGRLFREIIDVRAAPHPAYLPAPLVRPSRSRCASPRRPRLRFHLPAPWSMPVHDVEEEYRMYGGRAAYVQDGGRRVAVSGPAEEQSFHGPAKGRQDEKQSNATAVDSPLAPHWLEISACPPSLAFPAPPPVLPSPRPTPTSSNAGMIM</sequence>
<organism evidence="2 3">
    <name type="scientific">Favolaschia claudopus</name>
    <dbReference type="NCBI Taxonomy" id="2862362"/>
    <lineage>
        <taxon>Eukaryota</taxon>
        <taxon>Fungi</taxon>
        <taxon>Dikarya</taxon>
        <taxon>Basidiomycota</taxon>
        <taxon>Agaricomycotina</taxon>
        <taxon>Agaricomycetes</taxon>
        <taxon>Agaricomycetidae</taxon>
        <taxon>Agaricales</taxon>
        <taxon>Marasmiineae</taxon>
        <taxon>Mycenaceae</taxon>
        <taxon>Favolaschia</taxon>
    </lineage>
</organism>
<gene>
    <name evidence="2" type="ORF">R3P38DRAFT_3223955</name>
</gene>
<feature type="region of interest" description="Disordered" evidence="1">
    <location>
        <begin position="627"/>
        <end position="650"/>
    </location>
</feature>
<proteinExistence type="predicted"/>
<feature type="region of interest" description="Disordered" evidence="1">
    <location>
        <begin position="579"/>
        <end position="606"/>
    </location>
</feature>
<accession>A0AAV9ZWB0</accession>
<evidence type="ECO:0000256" key="1">
    <source>
        <dbReference type="SAM" id="MobiDB-lite"/>
    </source>
</evidence>
<keyword evidence="3" id="KW-1185">Reference proteome</keyword>